<dbReference type="PANTHER" id="PTHR46233:SF3">
    <property type="entry name" value="HYDROXYACYLGLUTATHIONE HYDROLASE GLOC"/>
    <property type="match status" value="1"/>
</dbReference>
<evidence type="ECO:0000256" key="3">
    <source>
        <dbReference type="ARBA" id="ARBA00022801"/>
    </source>
</evidence>
<dbReference type="RefSeq" id="WP_204663281.1">
    <property type="nucleotide sequence ID" value="NZ_JAFBDT010000006.1"/>
</dbReference>
<dbReference type="EMBL" id="JAFBDT010000006">
    <property type="protein sequence ID" value="MBM7561613.1"/>
    <property type="molecule type" value="Genomic_DNA"/>
</dbReference>
<comment type="caution">
    <text evidence="6">The sequence shown here is derived from an EMBL/GenBank/DDBJ whole genome shotgun (WGS) entry which is preliminary data.</text>
</comment>
<dbReference type="Proteomes" id="UP000767854">
    <property type="component" value="Unassembled WGS sequence"/>
</dbReference>
<dbReference type="PANTHER" id="PTHR46233">
    <property type="entry name" value="HYDROXYACYLGLUTATHIONE HYDROLASE GLOC"/>
    <property type="match status" value="1"/>
</dbReference>
<dbReference type="Gene3D" id="3.60.15.10">
    <property type="entry name" value="Ribonuclease Z/Hydroxyacylglutathione hydrolase-like"/>
    <property type="match status" value="1"/>
</dbReference>
<keyword evidence="4" id="KW-0862">Zinc</keyword>
<name>A0ABS2MQE0_9FIRM</name>
<dbReference type="InterPro" id="IPR001279">
    <property type="entry name" value="Metallo-B-lactamas"/>
</dbReference>
<evidence type="ECO:0000256" key="1">
    <source>
        <dbReference type="ARBA" id="ARBA00001947"/>
    </source>
</evidence>
<dbReference type="Pfam" id="PF00753">
    <property type="entry name" value="Lactamase_B"/>
    <property type="match status" value="1"/>
</dbReference>
<sequence>MLLEKLAVGSYAANCYILADEISKEAIVVDPGAEPDRILSKLKKHDFKTVAIVLTHAHGDHIGAVPELKKATGADVILHHDEAYMLKDASKNLSAGIHGKPVEIKADRTIGDGDVLKVGSIEIKILHTPGHTFGGICLYVPAEKVLITGDTLFYGSVGRSDLEGGNHKQLIRGILEKIMVLDDTVSIYPGHGASSSVGFERRKNPFIQG</sequence>
<dbReference type="SUPFAM" id="SSF56281">
    <property type="entry name" value="Metallo-hydrolase/oxidoreductase"/>
    <property type="match status" value="1"/>
</dbReference>
<dbReference type="CDD" id="cd06262">
    <property type="entry name" value="metallo-hydrolase-like_MBL-fold"/>
    <property type="match status" value="1"/>
</dbReference>
<gene>
    <name evidence="6" type="ORF">JOC49_001133</name>
</gene>
<reference evidence="6 7" key="1">
    <citation type="submission" date="2021-01" db="EMBL/GenBank/DDBJ databases">
        <title>Genomic Encyclopedia of Type Strains, Phase IV (KMG-IV): sequencing the most valuable type-strain genomes for metagenomic binning, comparative biology and taxonomic classification.</title>
        <authorList>
            <person name="Goeker M."/>
        </authorList>
    </citation>
    <scope>NUCLEOTIDE SEQUENCE [LARGE SCALE GENOMIC DNA]</scope>
    <source>
        <strain evidence="6 7">DSM 24436</strain>
    </source>
</reference>
<accession>A0ABS2MQE0</accession>
<keyword evidence="2" id="KW-0479">Metal-binding</keyword>
<protein>
    <submittedName>
        <fullName evidence="6">Glyoxylase-like metal-dependent hydrolase (Beta-lactamase superfamily II)</fullName>
    </submittedName>
</protein>
<keyword evidence="3" id="KW-0378">Hydrolase</keyword>
<keyword evidence="7" id="KW-1185">Reference proteome</keyword>
<evidence type="ECO:0000313" key="6">
    <source>
        <dbReference type="EMBL" id="MBM7561613.1"/>
    </source>
</evidence>
<dbReference type="InterPro" id="IPR051453">
    <property type="entry name" value="MBL_Glyoxalase_II"/>
</dbReference>
<organism evidence="6 7">
    <name type="scientific">Fusibacter tunisiensis</name>
    <dbReference type="NCBI Taxonomy" id="1008308"/>
    <lineage>
        <taxon>Bacteria</taxon>
        <taxon>Bacillati</taxon>
        <taxon>Bacillota</taxon>
        <taxon>Clostridia</taxon>
        <taxon>Eubacteriales</taxon>
        <taxon>Eubacteriales Family XII. Incertae Sedis</taxon>
        <taxon>Fusibacter</taxon>
    </lineage>
</organism>
<evidence type="ECO:0000256" key="2">
    <source>
        <dbReference type="ARBA" id="ARBA00022723"/>
    </source>
</evidence>
<evidence type="ECO:0000256" key="4">
    <source>
        <dbReference type="ARBA" id="ARBA00022833"/>
    </source>
</evidence>
<feature type="domain" description="Metallo-beta-lactamase" evidence="5">
    <location>
        <begin position="12"/>
        <end position="191"/>
    </location>
</feature>
<comment type="cofactor">
    <cofactor evidence="1">
        <name>Zn(2+)</name>
        <dbReference type="ChEBI" id="CHEBI:29105"/>
    </cofactor>
</comment>
<dbReference type="SMART" id="SM00849">
    <property type="entry name" value="Lactamase_B"/>
    <property type="match status" value="1"/>
</dbReference>
<dbReference type="InterPro" id="IPR036866">
    <property type="entry name" value="RibonucZ/Hydroxyglut_hydro"/>
</dbReference>
<evidence type="ECO:0000313" key="7">
    <source>
        <dbReference type="Proteomes" id="UP000767854"/>
    </source>
</evidence>
<evidence type="ECO:0000259" key="5">
    <source>
        <dbReference type="SMART" id="SM00849"/>
    </source>
</evidence>
<proteinExistence type="predicted"/>